<evidence type="ECO:0000313" key="2">
    <source>
        <dbReference type="EMBL" id="CEM20076.1"/>
    </source>
</evidence>
<dbReference type="Proteomes" id="UP000041254">
    <property type="component" value="Unassembled WGS sequence"/>
</dbReference>
<gene>
    <name evidence="2" type="ORF">Vbra_6057</name>
</gene>
<dbReference type="AlphaFoldDB" id="A0A0G4FXN6"/>
<feature type="region of interest" description="Disordered" evidence="1">
    <location>
        <begin position="201"/>
        <end position="230"/>
    </location>
</feature>
<dbReference type="InParanoid" id="A0A0G4FXN6"/>
<feature type="compositionally biased region" description="Basic and acidic residues" evidence="1">
    <location>
        <begin position="201"/>
        <end position="214"/>
    </location>
</feature>
<name>A0A0G4FXN6_VITBC</name>
<dbReference type="EMBL" id="CDMY01000520">
    <property type="protein sequence ID" value="CEM20076.1"/>
    <property type="molecule type" value="Genomic_DNA"/>
</dbReference>
<protein>
    <submittedName>
        <fullName evidence="2">Uncharacterized protein</fullName>
    </submittedName>
</protein>
<proteinExistence type="predicted"/>
<accession>A0A0G4FXN6</accession>
<dbReference type="VEuPathDB" id="CryptoDB:Vbra_6057"/>
<organism evidence="2 3">
    <name type="scientific">Vitrella brassicaformis (strain CCMP3155)</name>
    <dbReference type="NCBI Taxonomy" id="1169540"/>
    <lineage>
        <taxon>Eukaryota</taxon>
        <taxon>Sar</taxon>
        <taxon>Alveolata</taxon>
        <taxon>Colpodellida</taxon>
        <taxon>Vitrellaceae</taxon>
        <taxon>Vitrella</taxon>
    </lineage>
</organism>
<evidence type="ECO:0000256" key="1">
    <source>
        <dbReference type="SAM" id="MobiDB-lite"/>
    </source>
</evidence>
<keyword evidence="3" id="KW-1185">Reference proteome</keyword>
<reference evidence="2 3" key="1">
    <citation type="submission" date="2014-11" db="EMBL/GenBank/DDBJ databases">
        <authorList>
            <person name="Zhu J."/>
            <person name="Qi W."/>
            <person name="Song R."/>
        </authorList>
    </citation>
    <scope>NUCLEOTIDE SEQUENCE [LARGE SCALE GENOMIC DNA]</scope>
</reference>
<evidence type="ECO:0000313" key="3">
    <source>
        <dbReference type="Proteomes" id="UP000041254"/>
    </source>
</evidence>
<sequence length="241" mass="26792">MQDLRARNGGLWGLQASQDQLERHERVEREERQQKKLGTRASIQTQRLIILTLMQSLCMAFAGMCLEERLASNPELDEGEAHRLAKLMTERMRTYVGRKKVEELASDCSEGAGRCHERSMANYHPTSSLDPRVLIILITAAVCQHATRQPLGFGSLHAPPAWAPSHISGLLLACTAANQRPGGARVGPSTAAWMGGENRCGEAKEDGRTHRPTDRLATNTKHPTDGDERMTRCCRMPTEKR</sequence>